<comment type="caution">
    <text evidence="1">The sequence shown here is derived from an EMBL/GenBank/DDBJ whole genome shotgun (WGS) entry which is preliminary data.</text>
</comment>
<keyword evidence="2" id="KW-1185">Reference proteome</keyword>
<dbReference type="Proteomes" id="UP000828941">
    <property type="component" value="Chromosome 12"/>
</dbReference>
<evidence type="ECO:0000313" key="1">
    <source>
        <dbReference type="EMBL" id="KAI4306132.1"/>
    </source>
</evidence>
<name>A0ACB9L9R0_BAUVA</name>
<protein>
    <submittedName>
        <fullName evidence="1">Uncharacterized protein</fullName>
    </submittedName>
</protein>
<gene>
    <name evidence="1" type="ORF">L6164_029437</name>
</gene>
<sequence length="113" mass="12408">MKNDLGESVDGMAGFPGIGCLQALEAIKIASAVGEPLSGRMLLFDAFFHGFVLSKSEEGLWTVKFTPLKLNLLPIESRISSKEYSEKIRNKEPRAGGCETRSSFRDCVYSDDT</sequence>
<reference evidence="1 2" key="1">
    <citation type="journal article" date="2022" name="DNA Res.">
        <title>Chromosomal-level genome assembly of the orchid tree Bauhinia variegata (Leguminosae; Cercidoideae) supports the allotetraploid origin hypothesis of Bauhinia.</title>
        <authorList>
            <person name="Zhong Y."/>
            <person name="Chen Y."/>
            <person name="Zheng D."/>
            <person name="Pang J."/>
            <person name="Liu Y."/>
            <person name="Luo S."/>
            <person name="Meng S."/>
            <person name="Qian L."/>
            <person name="Wei D."/>
            <person name="Dai S."/>
            <person name="Zhou R."/>
        </authorList>
    </citation>
    <scope>NUCLEOTIDE SEQUENCE [LARGE SCALE GENOMIC DNA]</scope>
    <source>
        <strain evidence="1">BV-YZ2020</strain>
    </source>
</reference>
<evidence type="ECO:0000313" key="2">
    <source>
        <dbReference type="Proteomes" id="UP000828941"/>
    </source>
</evidence>
<proteinExistence type="predicted"/>
<accession>A0ACB9L9R0</accession>
<dbReference type="EMBL" id="CM039437">
    <property type="protein sequence ID" value="KAI4306132.1"/>
    <property type="molecule type" value="Genomic_DNA"/>
</dbReference>
<organism evidence="1 2">
    <name type="scientific">Bauhinia variegata</name>
    <name type="common">Purple orchid tree</name>
    <name type="synonym">Phanera variegata</name>
    <dbReference type="NCBI Taxonomy" id="167791"/>
    <lineage>
        <taxon>Eukaryota</taxon>
        <taxon>Viridiplantae</taxon>
        <taxon>Streptophyta</taxon>
        <taxon>Embryophyta</taxon>
        <taxon>Tracheophyta</taxon>
        <taxon>Spermatophyta</taxon>
        <taxon>Magnoliopsida</taxon>
        <taxon>eudicotyledons</taxon>
        <taxon>Gunneridae</taxon>
        <taxon>Pentapetalae</taxon>
        <taxon>rosids</taxon>
        <taxon>fabids</taxon>
        <taxon>Fabales</taxon>
        <taxon>Fabaceae</taxon>
        <taxon>Cercidoideae</taxon>
        <taxon>Cercideae</taxon>
        <taxon>Bauhiniinae</taxon>
        <taxon>Bauhinia</taxon>
    </lineage>
</organism>